<organism evidence="10 11">
    <name type="scientific">Tautonia plasticadhaerens</name>
    <dbReference type="NCBI Taxonomy" id="2527974"/>
    <lineage>
        <taxon>Bacteria</taxon>
        <taxon>Pseudomonadati</taxon>
        <taxon>Planctomycetota</taxon>
        <taxon>Planctomycetia</taxon>
        <taxon>Isosphaerales</taxon>
        <taxon>Isosphaeraceae</taxon>
        <taxon>Tautonia</taxon>
    </lineage>
</organism>
<dbReference type="GO" id="GO:0004081">
    <property type="term" value="F:bis(5'-nucleosyl)-tetraphosphatase (asymmetrical) activity"/>
    <property type="evidence" value="ECO:0007669"/>
    <property type="project" value="UniProtKB-ARBA"/>
</dbReference>
<dbReference type="NCBIfam" id="TIGR00389">
    <property type="entry name" value="glyS_dimeric"/>
    <property type="match status" value="1"/>
</dbReference>
<comment type="similarity">
    <text evidence="1 8">Belongs to the class-II aminoacyl-tRNA synthetase family.</text>
</comment>
<dbReference type="KEGG" id="tpla:ElP_49450"/>
<feature type="binding site" evidence="8">
    <location>
        <position position="96"/>
    </location>
    <ligand>
        <name>substrate</name>
    </ligand>
</feature>
<evidence type="ECO:0000256" key="7">
    <source>
        <dbReference type="ARBA" id="ARBA00023146"/>
    </source>
</evidence>
<dbReference type="InterPro" id="IPR006195">
    <property type="entry name" value="aa-tRNA-synth_II"/>
</dbReference>
<feature type="domain" description="Aminoacyl-transfer RNA synthetases class-II family profile" evidence="9">
    <location>
        <begin position="184"/>
        <end position="426"/>
    </location>
</feature>
<dbReference type="Pfam" id="PF00587">
    <property type="entry name" value="tRNA-synt_2b"/>
    <property type="match status" value="1"/>
</dbReference>
<dbReference type="InterPro" id="IPR022961">
    <property type="entry name" value="Gly_tRNA_ligase_bac"/>
</dbReference>
<keyword evidence="5 8" id="KW-0067">ATP-binding</keyword>
<evidence type="ECO:0000256" key="2">
    <source>
        <dbReference type="ARBA" id="ARBA00022490"/>
    </source>
</evidence>
<evidence type="ECO:0000256" key="3">
    <source>
        <dbReference type="ARBA" id="ARBA00022598"/>
    </source>
</evidence>
<comment type="function">
    <text evidence="8">Catalyzes the attachment of glycine to tRNA(Gly).</text>
</comment>
<dbReference type="GO" id="GO:0005737">
    <property type="term" value="C:cytoplasm"/>
    <property type="evidence" value="ECO:0007669"/>
    <property type="project" value="UniProtKB-SubCell"/>
</dbReference>
<dbReference type="CDD" id="cd00858">
    <property type="entry name" value="GlyRS_anticodon"/>
    <property type="match status" value="1"/>
</dbReference>
<dbReference type="InterPro" id="IPR033731">
    <property type="entry name" value="GlyRS-like_core"/>
</dbReference>
<dbReference type="Gene3D" id="3.30.930.10">
    <property type="entry name" value="Bira Bifunctional Protein, Domain 2"/>
    <property type="match status" value="2"/>
</dbReference>
<dbReference type="FunFam" id="3.40.50.800:FF:000002">
    <property type="entry name" value="Glycine--tRNA ligase"/>
    <property type="match status" value="1"/>
</dbReference>
<keyword evidence="2 8" id="KW-0963">Cytoplasm</keyword>
<keyword evidence="11" id="KW-1185">Reference proteome</keyword>
<keyword evidence="6 8" id="KW-0648">Protein biosynthesis</keyword>
<dbReference type="GO" id="GO:1990742">
    <property type="term" value="C:microvesicle"/>
    <property type="evidence" value="ECO:0007669"/>
    <property type="project" value="UniProtKB-ARBA"/>
</dbReference>
<keyword evidence="4 8" id="KW-0547">Nucleotide-binding</keyword>
<dbReference type="Pfam" id="PF03129">
    <property type="entry name" value="HGTP_anticodon"/>
    <property type="match status" value="1"/>
</dbReference>
<dbReference type="EMBL" id="CP036426">
    <property type="protein sequence ID" value="QDV37012.1"/>
    <property type="molecule type" value="Genomic_DNA"/>
</dbReference>
<comment type="subunit">
    <text evidence="8">Homodimer.</text>
</comment>
<dbReference type="InterPro" id="IPR002315">
    <property type="entry name" value="tRNA-synt_gly"/>
</dbReference>
<dbReference type="GO" id="GO:0004820">
    <property type="term" value="F:glycine-tRNA ligase activity"/>
    <property type="evidence" value="ECO:0007669"/>
    <property type="project" value="UniProtKB-UniRule"/>
</dbReference>
<feature type="binding site" evidence="8">
    <location>
        <position position="225"/>
    </location>
    <ligand>
        <name>substrate</name>
    </ligand>
</feature>
<dbReference type="EC" id="6.1.1.14" evidence="8"/>
<feature type="binding site" evidence="8">
    <location>
        <begin position="267"/>
        <end position="272"/>
    </location>
    <ligand>
        <name>ATP</name>
        <dbReference type="ChEBI" id="CHEBI:30616"/>
    </ligand>
</feature>
<dbReference type="AlphaFoldDB" id="A0A518H826"/>
<feature type="binding site" evidence="8">
    <location>
        <begin position="272"/>
        <end position="276"/>
    </location>
    <ligand>
        <name>substrate</name>
    </ligand>
</feature>
<dbReference type="PANTHER" id="PTHR10745">
    <property type="entry name" value="GLYCYL-TRNA SYNTHETASE/DNA POLYMERASE SUBUNIT GAMMA-2"/>
    <property type="match status" value="1"/>
</dbReference>
<dbReference type="Proteomes" id="UP000317835">
    <property type="component" value="Chromosome"/>
</dbReference>
<protein>
    <recommendedName>
        <fullName evidence="8">Glycine--tRNA ligase</fullName>
        <ecNumber evidence="8">6.1.1.14</ecNumber>
    </recommendedName>
    <alternativeName>
        <fullName evidence="8">Glycyl-tRNA synthetase</fullName>
        <shortName evidence="8">GlyRS</shortName>
    </alternativeName>
</protein>
<dbReference type="GO" id="GO:0070062">
    <property type="term" value="C:extracellular exosome"/>
    <property type="evidence" value="ECO:0007669"/>
    <property type="project" value="UniProtKB-ARBA"/>
</dbReference>
<dbReference type="RefSeq" id="WP_145274191.1">
    <property type="nucleotide sequence ID" value="NZ_CP036426.1"/>
</dbReference>
<dbReference type="GO" id="GO:0006426">
    <property type="term" value="P:glycyl-tRNA aminoacylation"/>
    <property type="evidence" value="ECO:0007669"/>
    <property type="project" value="UniProtKB-UniRule"/>
</dbReference>
<feature type="binding site" evidence="8">
    <location>
        <begin position="341"/>
        <end position="342"/>
    </location>
    <ligand>
        <name>ATP</name>
        <dbReference type="ChEBI" id="CHEBI:30616"/>
    </ligand>
</feature>
<dbReference type="GO" id="GO:0015966">
    <property type="term" value="P:diadenosine tetraphosphate biosynthetic process"/>
    <property type="evidence" value="ECO:0007669"/>
    <property type="project" value="UniProtKB-ARBA"/>
</dbReference>
<evidence type="ECO:0000313" key="11">
    <source>
        <dbReference type="Proteomes" id="UP000317835"/>
    </source>
</evidence>
<dbReference type="InterPro" id="IPR004154">
    <property type="entry name" value="Anticodon-bd"/>
</dbReference>
<dbReference type="InterPro" id="IPR036621">
    <property type="entry name" value="Anticodon-bd_dom_sf"/>
</dbReference>
<dbReference type="PANTHER" id="PTHR10745:SF8">
    <property type="entry name" value="DNA POLYMERASE SUBUNIT GAMMA-2, MITOCHONDRIAL"/>
    <property type="match status" value="1"/>
</dbReference>
<dbReference type="InterPro" id="IPR027031">
    <property type="entry name" value="Gly-tRNA_synthase/POLG2"/>
</dbReference>
<comment type="catalytic activity">
    <reaction evidence="8">
        <text>tRNA(Gly) + glycine + ATP = glycyl-tRNA(Gly) + AMP + diphosphate</text>
        <dbReference type="Rhea" id="RHEA:16013"/>
        <dbReference type="Rhea" id="RHEA-COMP:9664"/>
        <dbReference type="Rhea" id="RHEA-COMP:9683"/>
        <dbReference type="ChEBI" id="CHEBI:30616"/>
        <dbReference type="ChEBI" id="CHEBI:33019"/>
        <dbReference type="ChEBI" id="CHEBI:57305"/>
        <dbReference type="ChEBI" id="CHEBI:78442"/>
        <dbReference type="ChEBI" id="CHEBI:78522"/>
        <dbReference type="ChEBI" id="CHEBI:456215"/>
        <dbReference type="EC" id="6.1.1.14"/>
    </reaction>
</comment>
<evidence type="ECO:0000259" key="9">
    <source>
        <dbReference type="PROSITE" id="PS50862"/>
    </source>
</evidence>
<dbReference type="InterPro" id="IPR045864">
    <property type="entry name" value="aa-tRNA-synth_II/BPL/LPL"/>
</dbReference>
<evidence type="ECO:0000256" key="4">
    <source>
        <dbReference type="ARBA" id="ARBA00022741"/>
    </source>
</evidence>
<dbReference type="SUPFAM" id="SSF52954">
    <property type="entry name" value="Class II aaRS ABD-related"/>
    <property type="match status" value="1"/>
</dbReference>
<feature type="binding site" evidence="8">
    <location>
        <begin position="381"/>
        <end position="385"/>
    </location>
    <ligand>
        <name>substrate</name>
    </ligand>
</feature>
<evidence type="ECO:0000256" key="6">
    <source>
        <dbReference type="ARBA" id="ARBA00022917"/>
    </source>
</evidence>
<gene>
    <name evidence="8 10" type="primary">glyQS</name>
    <name evidence="10" type="ORF">ElP_49450</name>
</gene>
<dbReference type="Gene3D" id="3.40.50.800">
    <property type="entry name" value="Anticodon-binding domain"/>
    <property type="match status" value="1"/>
</dbReference>
<accession>A0A518H826</accession>
<dbReference type="NCBIfam" id="NF003211">
    <property type="entry name" value="PRK04173.1"/>
    <property type="match status" value="1"/>
</dbReference>
<keyword evidence="3 8" id="KW-0436">Ligase</keyword>
<dbReference type="PROSITE" id="PS50862">
    <property type="entry name" value="AA_TRNA_LIGASE_II"/>
    <property type="match status" value="1"/>
</dbReference>
<sequence length="523" mass="58967">MDMEKLVSLCKRRGFIFPSSEIYGGLNGFWDYGPLGVELKRNIKDAWWRDNVTGRDDMVGLDCSIIMNPRVWEASGHVGGFVDPMVDCRQSKERYRADQLYVFGIAREMAGAGDEHVHEGATGREFPAWVEHRVSAVGASPLDAWEAARPKAAKLLKTKPAGLGDPPAGTTALYLHLAPEERAKVVGPAADEPGTLTEPRQFNLMFKTSVGALEDASSVAYLRPETAQGIFANFKNVLDTSRVKLPFGIAQIGKSFRNEITPRNFTFRSREFEQMEIEFFCRPEDSQEWYAYWRKERFDWYVRHGLRSDRLRLRDHDPDELAFYSQATADIEYEFPFGVSELEGIAHRGHYDLGQHQKFSGRDLTYFDEETKQRFLPHVIEPSAGADRGTLAFLCEAYAEDEVGGESRTVLKFHPRFAPIKAAVFPLVKKDGMPEKADAIYRSLKRRHNVYYDEKGAIGRRYRRQDEAGTPYCLTVDGQSLVDGTVTIRDRDSLVQKRVPSDNLAGLIGDLLDGTVGLDTVGS</sequence>
<evidence type="ECO:0000256" key="8">
    <source>
        <dbReference type="HAMAP-Rule" id="MF_00253"/>
    </source>
</evidence>
<keyword evidence="7 8" id="KW-0030">Aminoacyl-tRNA synthetase</keyword>
<name>A0A518H826_9BACT</name>
<dbReference type="OrthoDB" id="9760853at2"/>
<dbReference type="PRINTS" id="PR01043">
    <property type="entry name" value="TRNASYNTHGLY"/>
</dbReference>
<dbReference type="InterPro" id="IPR002314">
    <property type="entry name" value="aa-tRNA-synt_IIb"/>
</dbReference>
<proteinExistence type="inferred from homology"/>
<dbReference type="GO" id="GO:0005524">
    <property type="term" value="F:ATP binding"/>
    <property type="evidence" value="ECO:0007669"/>
    <property type="project" value="UniProtKB-UniRule"/>
</dbReference>
<comment type="subcellular location">
    <subcellularLocation>
        <location evidence="8">Cytoplasm</location>
    </subcellularLocation>
</comment>
<reference evidence="10 11" key="1">
    <citation type="submission" date="2019-02" db="EMBL/GenBank/DDBJ databases">
        <title>Deep-cultivation of Planctomycetes and their phenomic and genomic characterization uncovers novel biology.</title>
        <authorList>
            <person name="Wiegand S."/>
            <person name="Jogler M."/>
            <person name="Boedeker C."/>
            <person name="Pinto D."/>
            <person name="Vollmers J."/>
            <person name="Rivas-Marin E."/>
            <person name="Kohn T."/>
            <person name="Peeters S.H."/>
            <person name="Heuer A."/>
            <person name="Rast P."/>
            <person name="Oberbeckmann S."/>
            <person name="Bunk B."/>
            <person name="Jeske O."/>
            <person name="Meyerdierks A."/>
            <person name="Storesund J.E."/>
            <person name="Kallscheuer N."/>
            <person name="Luecker S."/>
            <person name="Lage O.M."/>
            <person name="Pohl T."/>
            <person name="Merkel B.J."/>
            <person name="Hornburger P."/>
            <person name="Mueller R.-W."/>
            <person name="Bruemmer F."/>
            <person name="Labrenz M."/>
            <person name="Spormann A.M."/>
            <person name="Op den Camp H."/>
            <person name="Overmann J."/>
            <person name="Amann R."/>
            <person name="Jetten M.S.M."/>
            <person name="Mascher T."/>
            <person name="Medema M.H."/>
            <person name="Devos D.P."/>
            <person name="Kaster A.-K."/>
            <person name="Ovreas L."/>
            <person name="Rohde M."/>
            <person name="Galperin M.Y."/>
            <person name="Jogler C."/>
        </authorList>
    </citation>
    <scope>NUCLEOTIDE SEQUENCE [LARGE SCALE GENOMIC DNA]</scope>
    <source>
        <strain evidence="10 11">ElP</strain>
    </source>
</reference>
<feature type="binding site" evidence="8">
    <location>
        <begin position="257"/>
        <end position="259"/>
    </location>
    <ligand>
        <name>ATP</name>
        <dbReference type="ChEBI" id="CHEBI:30616"/>
    </ligand>
</feature>
<evidence type="ECO:0000313" key="10">
    <source>
        <dbReference type="EMBL" id="QDV37012.1"/>
    </source>
</evidence>
<feature type="binding site" evidence="8">
    <location>
        <begin position="385"/>
        <end position="388"/>
    </location>
    <ligand>
        <name>ATP</name>
        <dbReference type="ChEBI" id="CHEBI:30616"/>
    </ligand>
</feature>
<evidence type="ECO:0000256" key="5">
    <source>
        <dbReference type="ARBA" id="ARBA00022840"/>
    </source>
</evidence>
<dbReference type="CDD" id="cd00774">
    <property type="entry name" value="GlyRS-like_core"/>
    <property type="match status" value="1"/>
</dbReference>
<dbReference type="SUPFAM" id="SSF55681">
    <property type="entry name" value="Class II aaRS and biotin synthetases"/>
    <property type="match status" value="1"/>
</dbReference>
<evidence type="ECO:0000256" key="1">
    <source>
        <dbReference type="ARBA" id="ARBA00008226"/>
    </source>
</evidence>
<dbReference type="HAMAP" id="MF_00253_B">
    <property type="entry name" value="Gly_tRNA_synth_B"/>
    <property type="match status" value="1"/>
</dbReference>